<dbReference type="GO" id="GO:0012501">
    <property type="term" value="P:programmed cell death"/>
    <property type="evidence" value="ECO:0007669"/>
    <property type="project" value="UniProtKB-KW"/>
</dbReference>
<evidence type="ECO:0000313" key="10">
    <source>
        <dbReference type="Proteomes" id="UP001295444"/>
    </source>
</evidence>
<evidence type="ECO:0000256" key="8">
    <source>
        <dbReference type="SAM" id="SignalP"/>
    </source>
</evidence>
<keyword evidence="3" id="KW-1210">Necrosis</keyword>
<proteinExistence type="inferred from homology"/>
<evidence type="ECO:0000256" key="6">
    <source>
        <dbReference type="ARBA" id="ARBA00040722"/>
    </source>
</evidence>
<dbReference type="AlphaFoldDB" id="A0AAD1SCK8"/>
<comment type="similarity">
    <text evidence="1">Belongs to the phosphoglycerate mutase family. BPG-dependent PGAM subfamily.</text>
</comment>
<gene>
    <name evidence="9" type="ORF">PECUL_23A052113</name>
</gene>
<evidence type="ECO:0000256" key="4">
    <source>
        <dbReference type="ARBA" id="ARBA00022801"/>
    </source>
</evidence>
<reference evidence="9" key="1">
    <citation type="submission" date="2022-03" db="EMBL/GenBank/DDBJ databases">
        <authorList>
            <person name="Alioto T."/>
            <person name="Alioto T."/>
            <person name="Gomez Garrido J."/>
        </authorList>
    </citation>
    <scope>NUCLEOTIDE SEQUENCE</scope>
</reference>
<feature type="signal peptide" evidence="8">
    <location>
        <begin position="1"/>
        <end position="24"/>
    </location>
</feature>
<dbReference type="Proteomes" id="UP001295444">
    <property type="component" value="Chromosome 05"/>
</dbReference>
<evidence type="ECO:0000313" key="9">
    <source>
        <dbReference type="EMBL" id="CAH2295630.1"/>
    </source>
</evidence>
<accession>A0AAD1SCK8</accession>
<dbReference type="Gene3D" id="3.40.50.1240">
    <property type="entry name" value="Phosphoglycerate mutase-like"/>
    <property type="match status" value="1"/>
</dbReference>
<keyword evidence="4" id="KW-0378">Hydrolase</keyword>
<name>A0AAD1SCK8_PELCU</name>
<sequence length="273" mass="30582">MFLRRAVIAAGGSAVALFAAVSVGKSGDDLVSLWPHVHPGRWDRNWDYREPMSLINLNDLKGCTEKDREDKLTKCDAKVSRHIYLIRHGQYNDADCESERTLTGKGREQADLTGQRLATLANEGINFNGIVYSSLTRSTETADIISRRLPGIKMCSSNLLHEGAPTRPVPPESRWRPDLDYFKDGPRIEAAFRKYIHRADPEQTKDSYEIIVCHDNVIRYFVCRALQLPPDGWLRMSLYHGSITKMVVYSNGDVSLITLGDAGYMPPGKLSGA</sequence>
<dbReference type="InterPro" id="IPR013078">
    <property type="entry name" value="His_Pase_superF_clade-1"/>
</dbReference>
<dbReference type="Pfam" id="PF00300">
    <property type="entry name" value="His_Phos_1"/>
    <property type="match status" value="2"/>
</dbReference>
<protein>
    <recommendedName>
        <fullName evidence="5">Serine/threonine-protein phosphatase PGAM5, mitochondrial</fullName>
        <ecNumber evidence="2">3.1.3.16</ecNumber>
    </recommendedName>
    <alternativeName>
        <fullName evidence="7">Phosphoglycerate mutase family member 5</fullName>
    </alternativeName>
    <alternativeName>
        <fullName evidence="6">Serine/threonine-protein phosphatase Pgam5, mitochondrial</fullName>
    </alternativeName>
</protein>
<dbReference type="CDD" id="cd07067">
    <property type="entry name" value="HP_PGM_like"/>
    <property type="match status" value="1"/>
</dbReference>
<evidence type="ECO:0000256" key="2">
    <source>
        <dbReference type="ARBA" id="ARBA00013081"/>
    </source>
</evidence>
<dbReference type="SUPFAM" id="SSF53254">
    <property type="entry name" value="Phosphoglycerate mutase-like"/>
    <property type="match status" value="1"/>
</dbReference>
<evidence type="ECO:0000256" key="5">
    <source>
        <dbReference type="ARBA" id="ARBA00039765"/>
    </source>
</evidence>
<dbReference type="EMBL" id="OW240916">
    <property type="protein sequence ID" value="CAH2295630.1"/>
    <property type="molecule type" value="Genomic_DNA"/>
</dbReference>
<dbReference type="InterPro" id="IPR029033">
    <property type="entry name" value="His_PPase_superfam"/>
</dbReference>
<dbReference type="EC" id="3.1.3.16" evidence="2"/>
<dbReference type="GO" id="GO:0004722">
    <property type="term" value="F:protein serine/threonine phosphatase activity"/>
    <property type="evidence" value="ECO:0007669"/>
    <property type="project" value="UniProtKB-EC"/>
</dbReference>
<dbReference type="GO" id="GO:0005739">
    <property type="term" value="C:mitochondrion"/>
    <property type="evidence" value="ECO:0007669"/>
    <property type="project" value="TreeGrafter"/>
</dbReference>
<evidence type="ECO:0000256" key="1">
    <source>
        <dbReference type="ARBA" id="ARBA00006717"/>
    </source>
</evidence>
<dbReference type="GO" id="GO:0090141">
    <property type="term" value="P:positive regulation of mitochondrial fission"/>
    <property type="evidence" value="ECO:0007669"/>
    <property type="project" value="TreeGrafter"/>
</dbReference>
<dbReference type="PANTHER" id="PTHR20935">
    <property type="entry name" value="PHOSPHOGLYCERATE MUTASE-RELATED"/>
    <property type="match status" value="1"/>
</dbReference>
<evidence type="ECO:0000256" key="7">
    <source>
        <dbReference type="ARBA" id="ARBA00041839"/>
    </source>
</evidence>
<dbReference type="SMART" id="SM00855">
    <property type="entry name" value="PGAM"/>
    <property type="match status" value="1"/>
</dbReference>
<dbReference type="InterPro" id="IPR051021">
    <property type="entry name" value="Mito_Ser/Thr_phosphatase"/>
</dbReference>
<keyword evidence="10" id="KW-1185">Reference proteome</keyword>
<dbReference type="PANTHER" id="PTHR20935:SF0">
    <property type="entry name" value="SERINE_THREONINE-PROTEIN PHOSPHATASE PGAM5, MITOCHONDRIAL"/>
    <property type="match status" value="1"/>
</dbReference>
<feature type="chain" id="PRO_5042242092" description="Serine/threonine-protein phosphatase PGAM5, mitochondrial" evidence="8">
    <location>
        <begin position="25"/>
        <end position="273"/>
    </location>
</feature>
<evidence type="ECO:0000256" key="3">
    <source>
        <dbReference type="ARBA" id="ARBA00022590"/>
    </source>
</evidence>
<organism evidence="9 10">
    <name type="scientific">Pelobates cultripes</name>
    <name type="common">Western spadefoot toad</name>
    <dbReference type="NCBI Taxonomy" id="61616"/>
    <lineage>
        <taxon>Eukaryota</taxon>
        <taxon>Metazoa</taxon>
        <taxon>Chordata</taxon>
        <taxon>Craniata</taxon>
        <taxon>Vertebrata</taxon>
        <taxon>Euteleostomi</taxon>
        <taxon>Amphibia</taxon>
        <taxon>Batrachia</taxon>
        <taxon>Anura</taxon>
        <taxon>Pelobatoidea</taxon>
        <taxon>Pelobatidae</taxon>
        <taxon>Pelobates</taxon>
    </lineage>
</organism>
<keyword evidence="8" id="KW-0732">Signal</keyword>